<accession>B1XY13</accession>
<dbReference type="KEGG" id="lch:Lcho_0507"/>
<sequence>MRTDGPAAARRDTRRYPSGDPCDAVRPYHPRPMSNRCLP</sequence>
<dbReference type="AlphaFoldDB" id="B1XY13"/>
<evidence type="ECO:0000313" key="3">
    <source>
        <dbReference type="Proteomes" id="UP000001693"/>
    </source>
</evidence>
<proteinExistence type="predicted"/>
<feature type="compositionally biased region" description="Basic and acidic residues" evidence="1">
    <location>
        <begin position="1"/>
        <end position="17"/>
    </location>
</feature>
<reference evidence="2 3" key="1">
    <citation type="submission" date="2008-03" db="EMBL/GenBank/DDBJ databases">
        <title>Complete sequence of Leptothrix cholodnii SP-6.</title>
        <authorList>
            <consortium name="US DOE Joint Genome Institute"/>
            <person name="Copeland A."/>
            <person name="Lucas S."/>
            <person name="Lapidus A."/>
            <person name="Glavina del Rio T."/>
            <person name="Dalin E."/>
            <person name="Tice H."/>
            <person name="Bruce D."/>
            <person name="Goodwin L."/>
            <person name="Pitluck S."/>
            <person name="Chertkov O."/>
            <person name="Brettin T."/>
            <person name="Detter J.C."/>
            <person name="Han C."/>
            <person name="Kuske C.R."/>
            <person name="Schmutz J."/>
            <person name="Larimer F."/>
            <person name="Land M."/>
            <person name="Hauser L."/>
            <person name="Kyrpides N."/>
            <person name="Lykidis A."/>
            <person name="Emerson D."/>
            <person name="Richardson P."/>
        </authorList>
    </citation>
    <scope>NUCLEOTIDE SEQUENCE [LARGE SCALE GENOMIC DNA]</scope>
    <source>
        <strain evidence="3">ATCC 51168 / LMG 8142 / SP-6</strain>
    </source>
</reference>
<evidence type="ECO:0000313" key="2">
    <source>
        <dbReference type="EMBL" id="ACB32782.1"/>
    </source>
</evidence>
<organism evidence="2 3">
    <name type="scientific">Leptothrix cholodnii (strain ATCC 51168 / LMG 8142 / SP-6)</name>
    <name type="common">Leptothrix discophora (strain SP-6)</name>
    <dbReference type="NCBI Taxonomy" id="395495"/>
    <lineage>
        <taxon>Bacteria</taxon>
        <taxon>Pseudomonadati</taxon>
        <taxon>Pseudomonadota</taxon>
        <taxon>Betaproteobacteria</taxon>
        <taxon>Burkholderiales</taxon>
        <taxon>Sphaerotilaceae</taxon>
        <taxon>Leptothrix</taxon>
    </lineage>
</organism>
<keyword evidence="3" id="KW-1185">Reference proteome</keyword>
<protein>
    <submittedName>
        <fullName evidence="2">Uncharacterized protein</fullName>
    </submittedName>
</protein>
<dbReference type="HOGENOM" id="CLU_3312107_0_0_4"/>
<dbReference type="Proteomes" id="UP000001693">
    <property type="component" value="Chromosome"/>
</dbReference>
<name>B1XY13_LEPCP</name>
<feature type="region of interest" description="Disordered" evidence="1">
    <location>
        <begin position="1"/>
        <end position="39"/>
    </location>
</feature>
<dbReference type="EMBL" id="CP001013">
    <property type="protein sequence ID" value="ACB32782.1"/>
    <property type="molecule type" value="Genomic_DNA"/>
</dbReference>
<evidence type="ECO:0000256" key="1">
    <source>
        <dbReference type="SAM" id="MobiDB-lite"/>
    </source>
</evidence>
<gene>
    <name evidence="2" type="ordered locus">Lcho_0507</name>
</gene>